<feature type="domain" description="Carboxylesterase type B" evidence="4">
    <location>
        <begin position="6"/>
        <end position="337"/>
    </location>
</feature>
<dbReference type="STRING" id="1287681.M7U0H2"/>
<dbReference type="InterPro" id="IPR002018">
    <property type="entry name" value="CarbesteraseB"/>
</dbReference>
<dbReference type="PANTHER" id="PTHR43918:SF4">
    <property type="entry name" value="CARBOXYLIC ESTER HYDROLASE"/>
    <property type="match status" value="1"/>
</dbReference>
<dbReference type="Proteomes" id="UP000012174">
    <property type="component" value="Unassembled WGS sequence"/>
</dbReference>
<proteinExistence type="inferred from homology"/>
<dbReference type="GO" id="GO:0052689">
    <property type="term" value="F:carboxylic ester hydrolase activity"/>
    <property type="evidence" value="ECO:0007669"/>
    <property type="project" value="TreeGrafter"/>
</dbReference>
<dbReference type="PROSITE" id="PS00122">
    <property type="entry name" value="CARBOXYLESTERASE_B_1"/>
    <property type="match status" value="1"/>
</dbReference>
<evidence type="ECO:0000256" key="1">
    <source>
        <dbReference type="ARBA" id="ARBA00005964"/>
    </source>
</evidence>
<dbReference type="Pfam" id="PF00135">
    <property type="entry name" value="COesterase"/>
    <property type="match status" value="1"/>
</dbReference>
<dbReference type="OMA" id="FECPAAR"/>
<evidence type="ECO:0000259" key="4">
    <source>
        <dbReference type="Pfam" id="PF00135"/>
    </source>
</evidence>
<evidence type="ECO:0000313" key="6">
    <source>
        <dbReference type="Proteomes" id="UP000012174"/>
    </source>
</evidence>
<dbReference type="SUPFAM" id="SSF53474">
    <property type="entry name" value="alpha/beta-Hydrolases"/>
    <property type="match status" value="1"/>
</dbReference>
<dbReference type="InterPro" id="IPR019826">
    <property type="entry name" value="Carboxylesterase_B_AS"/>
</dbReference>
<keyword evidence="6" id="KW-1185">Reference proteome</keyword>
<dbReference type="EC" id="3.1.1.-" evidence="3"/>
<comment type="similarity">
    <text evidence="1 3">Belongs to the type-B carboxylesterase/lipase family.</text>
</comment>
<evidence type="ECO:0000313" key="5">
    <source>
        <dbReference type="EMBL" id="EMR72420.1"/>
    </source>
</evidence>
<protein>
    <recommendedName>
        <fullName evidence="3">Carboxylic ester hydrolase</fullName>
        <ecNumber evidence="3">3.1.1.-</ecNumber>
    </recommendedName>
</protein>
<dbReference type="PANTHER" id="PTHR43918">
    <property type="entry name" value="ACETYLCHOLINESTERASE"/>
    <property type="match status" value="1"/>
</dbReference>
<dbReference type="eggNOG" id="KOG1516">
    <property type="taxonomic scope" value="Eukaryota"/>
</dbReference>
<dbReference type="KEGG" id="ela:UCREL1_506"/>
<organism evidence="5 6">
    <name type="scientific">Eutypa lata (strain UCR-EL1)</name>
    <name type="common">Grapevine dieback disease fungus</name>
    <name type="synonym">Eutypa armeniacae</name>
    <dbReference type="NCBI Taxonomy" id="1287681"/>
    <lineage>
        <taxon>Eukaryota</taxon>
        <taxon>Fungi</taxon>
        <taxon>Dikarya</taxon>
        <taxon>Ascomycota</taxon>
        <taxon>Pezizomycotina</taxon>
        <taxon>Sordariomycetes</taxon>
        <taxon>Xylariomycetidae</taxon>
        <taxon>Xylariales</taxon>
        <taxon>Diatrypaceae</taxon>
        <taxon>Eutypa</taxon>
    </lineage>
</organism>
<dbReference type="ESTHER" id="eutla-m7u0h2">
    <property type="family name" value="Fungal_carboxylesterase_lipase"/>
</dbReference>
<dbReference type="Gene3D" id="3.40.50.1820">
    <property type="entry name" value="alpha/beta hydrolase"/>
    <property type="match status" value="1"/>
</dbReference>
<keyword evidence="2 3" id="KW-0378">Hydrolase</keyword>
<dbReference type="OrthoDB" id="408631at2759"/>
<accession>M7U0H2</accession>
<dbReference type="AlphaFoldDB" id="M7U0H2"/>
<gene>
    <name evidence="5" type="ORF">UCREL1_506</name>
</gene>
<evidence type="ECO:0000256" key="2">
    <source>
        <dbReference type="ARBA" id="ARBA00022801"/>
    </source>
</evidence>
<dbReference type="InterPro" id="IPR029058">
    <property type="entry name" value="AB_hydrolase_fold"/>
</dbReference>
<dbReference type="HOGENOM" id="CLU_006586_15_2_1"/>
<sequence length="483" mass="51067">MLGDTSGHVEGQEASGGNGVSEYLGIPYAVPPVGERRWLPPTSFTGNTTIKATNFGPGCIEIAGADIGEPGSGNSATGNLTEAGKYILGAMLDAIPETGEDCLTLNVWTKPQAGEGEEKKAVLVFIHGGSFISGSSRVPVYNGQHIAGNQDVVLVTLNYRLNIWGFPGAPGKTQNLGLLDQRLALEWIRDNIAGFGGDPDRITVFGQSAGGGSVDMMSYAFADDPIASGFISESGVVVNFATTLPAVVAGLWYNVSTALGCGGILSGSEKVFACMQGKTPDEIMAVIPSPSITGPSFAPVIDETLVFSDYKLRTPAAVPLLIGNNDRETDLFRYTLSADLPDAFYDQAELALYTCPAAARADVGREAGFPTWRYRWMGVFPNTILSYTPMTGAWHGSELPSLFGTMPEVVVSNTPEQNEISAYIQGAWAAFAKDPVNGLTNYGDGWPQYDPDGKTLVRLGFNNRTGPNLADGDEFDTACGLLS</sequence>
<reference evidence="6" key="1">
    <citation type="journal article" date="2013" name="Genome Announc.">
        <title>Draft genome sequence of the grapevine dieback fungus Eutypa lata UCR-EL1.</title>
        <authorList>
            <person name="Blanco-Ulate B."/>
            <person name="Rolshausen P.E."/>
            <person name="Cantu D."/>
        </authorList>
    </citation>
    <scope>NUCLEOTIDE SEQUENCE [LARGE SCALE GENOMIC DNA]</scope>
    <source>
        <strain evidence="6">UCR-EL1</strain>
    </source>
</reference>
<evidence type="ECO:0000256" key="3">
    <source>
        <dbReference type="RuleBase" id="RU361235"/>
    </source>
</evidence>
<dbReference type="EMBL" id="KB705457">
    <property type="protein sequence ID" value="EMR72420.1"/>
    <property type="molecule type" value="Genomic_DNA"/>
</dbReference>
<name>M7U0H2_EUTLA</name>
<dbReference type="InterPro" id="IPR050654">
    <property type="entry name" value="AChE-related_enzymes"/>
</dbReference>